<dbReference type="Gene3D" id="3.40.50.1400">
    <property type="match status" value="2"/>
</dbReference>
<keyword evidence="7" id="KW-0963">Cytoplasm</keyword>
<dbReference type="Pfam" id="PF00762">
    <property type="entry name" value="Ferrochelatase"/>
    <property type="match status" value="1"/>
</dbReference>
<dbReference type="SUPFAM" id="SSF53800">
    <property type="entry name" value="Chelatase"/>
    <property type="match status" value="1"/>
</dbReference>
<comment type="similarity">
    <text evidence="1 7 8">Belongs to the ferrochelatase family.</text>
</comment>
<evidence type="ECO:0000256" key="8">
    <source>
        <dbReference type="RuleBase" id="RU004185"/>
    </source>
</evidence>
<dbReference type="PANTHER" id="PTHR11108">
    <property type="entry name" value="FERROCHELATASE"/>
    <property type="match status" value="1"/>
</dbReference>
<keyword evidence="4 7" id="KW-0456">Lyase</keyword>
<gene>
    <name evidence="7" type="primary">hemH</name>
    <name evidence="9" type="ORF">SAMN04487990_10297</name>
</gene>
<keyword evidence="3 7" id="KW-0350">Heme biosynthesis</keyword>
<evidence type="ECO:0000313" key="10">
    <source>
        <dbReference type="Proteomes" id="UP000198846"/>
    </source>
</evidence>
<dbReference type="GO" id="GO:0006783">
    <property type="term" value="P:heme biosynthetic process"/>
    <property type="evidence" value="ECO:0007669"/>
    <property type="project" value="UniProtKB-UniRule"/>
</dbReference>
<dbReference type="CDD" id="cd03411">
    <property type="entry name" value="Ferrochelatase_N"/>
    <property type="match status" value="1"/>
</dbReference>
<sequence>MKKKGVLLVNLGSPESPEPKHVKKYLGEFLMDERVIDVPLWARTLLVKGIILNTRPKASAAAYKKIWWENGSPLIVLSEQLQEKVQEQTEYPIALAMRYGSMTIKKGLQELVDKGVDEVFLIPLYPQFAMATTETILVLAESLRKEHFPNLKIDSLPAFYNNPDYITVLANSIQDDLKDKNYDHLLFSYHGVPERHIRKSDITKSHCTIDGSCCKTPSPAHEFCYRHQCFEVTRLIAEKLNLPDDSYSTSFQSRLGFDPWLLPYTDRTIERLGKSGVKNMAIVTPAFVSDCLETLEEIAMEGEELFHEVGGKEFSTVPCLNTNEDWVALLAQWINAWALEPTEA</sequence>
<feature type="binding site" evidence="7">
    <location>
        <position position="293"/>
    </location>
    <ligand>
        <name>Fe(2+)</name>
        <dbReference type="ChEBI" id="CHEBI:29033"/>
    </ligand>
</feature>
<dbReference type="Proteomes" id="UP000198846">
    <property type="component" value="Unassembled WGS sequence"/>
</dbReference>
<comment type="catalytic activity">
    <reaction evidence="6">
        <text>Fe-coproporphyrin III + 2 H(+) = coproporphyrin III + Fe(2+)</text>
        <dbReference type="Rhea" id="RHEA:49572"/>
        <dbReference type="ChEBI" id="CHEBI:15378"/>
        <dbReference type="ChEBI" id="CHEBI:29033"/>
        <dbReference type="ChEBI" id="CHEBI:68438"/>
        <dbReference type="ChEBI" id="CHEBI:131725"/>
        <dbReference type="EC" id="4.99.1.9"/>
    </reaction>
    <physiologicalReaction direction="right-to-left" evidence="6">
        <dbReference type="Rhea" id="RHEA:49574"/>
    </physiologicalReaction>
</comment>
<dbReference type="NCBIfam" id="TIGR00109">
    <property type="entry name" value="hemH"/>
    <property type="match status" value="1"/>
</dbReference>
<dbReference type="OrthoDB" id="9809741at2"/>
<evidence type="ECO:0000256" key="2">
    <source>
        <dbReference type="ARBA" id="ARBA00023004"/>
    </source>
</evidence>
<dbReference type="GO" id="GO:0005737">
    <property type="term" value="C:cytoplasm"/>
    <property type="evidence" value="ECO:0007669"/>
    <property type="project" value="UniProtKB-SubCell"/>
</dbReference>
<feature type="binding site" evidence="7">
    <location>
        <position position="190"/>
    </location>
    <ligand>
        <name>Fe(2+)</name>
        <dbReference type="ChEBI" id="CHEBI:29033"/>
    </ligand>
</feature>
<dbReference type="EMBL" id="FNQK01000002">
    <property type="protein sequence ID" value="SDZ79479.1"/>
    <property type="molecule type" value="Genomic_DNA"/>
</dbReference>
<evidence type="ECO:0000256" key="3">
    <source>
        <dbReference type="ARBA" id="ARBA00023133"/>
    </source>
</evidence>
<evidence type="ECO:0000256" key="7">
    <source>
        <dbReference type="HAMAP-Rule" id="MF_00323"/>
    </source>
</evidence>
<comment type="function">
    <text evidence="7">Catalyzes the ferrous insertion into protoporphyrin IX.</text>
</comment>
<proteinExistence type="inferred from homology"/>
<reference evidence="9 10" key="1">
    <citation type="submission" date="2016-10" db="EMBL/GenBank/DDBJ databases">
        <authorList>
            <person name="de Groot N.N."/>
        </authorList>
    </citation>
    <scope>NUCLEOTIDE SEQUENCE [LARGE SCALE GENOMIC DNA]</scope>
    <source>
        <strain evidence="9 10">DSM 23842</strain>
    </source>
</reference>
<evidence type="ECO:0000256" key="1">
    <source>
        <dbReference type="ARBA" id="ARBA00007718"/>
    </source>
</evidence>
<comment type="subcellular location">
    <subcellularLocation>
        <location evidence="7">Cytoplasm</location>
    </subcellularLocation>
</comment>
<dbReference type="GO" id="GO:0046872">
    <property type="term" value="F:metal ion binding"/>
    <property type="evidence" value="ECO:0007669"/>
    <property type="project" value="UniProtKB-KW"/>
</dbReference>
<dbReference type="HAMAP" id="MF_00323">
    <property type="entry name" value="Ferrochelatase"/>
    <property type="match status" value="1"/>
</dbReference>
<keyword evidence="10" id="KW-1185">Reference proteome</keyword>
<dbReference type="EC" id="4.98.1.1" evidence="7"/>
<keyword evidence="2 7" id="KW-0408">Iron</keyword>
<comment type="catalytic activity">
    <reaction evidence="7">
        <text>heme b + 2 H(+) = protoporphyrin IX + Fe(2+)</text>
        <dbReference type="Rhea" id="RHEA:22584"/>
        <dbReference type="ChEBI" id="CHEBI:15378"/>
        <dbReference type="ChEBI" id="CHEBI:29033"/>
        <dbReference type="ChEBI" id="CHEBI:57306"/>
        <dbReference type="ChEBI" id="CHEBI:60344"/>
        <dbReference type="EC" id="4.98.1.1"/>
    </reaction>
</comment>
<organism evidence="9 10">
    <name type="scientific">Bizionia paragorgiae</name>
    <dbReference type="NCBI Taxonomy" id="283786"/>
    <lineage>
        <taxon>Bacteria</taxon>
        <taxon>Pseudomonadati</taxon>
        <taxon>Bacteroidota</taxon>
        <taxon>Flavobacteriia</taxon>
        <taxon>Flavobacteriales</taxon>
        <taxon>Flavobacteriaceae</taxon>
        <taxon>Bizionia</taxon>
    </lineage>
</organism>
<dbReference type="UniPathway" id="UPA00252">
    <property type="reaction ID" value="UER00325"/>
</dbReference>
<evidence type="ECO:0000256" key="5">
    <source>
        <dbReference type="ARBA" id="ARBA00023244"/>
    </source>
</evidence>
<keyword evidence="7" id="KW-0479">Metal-binding</keyword>
<comment type="pathway">
    <text evidence="7">Porphyrin-containing compound metabolism; protoheme biosynthesis; protoheme from protoporphyrin-IX: step 1/1.</text>
</comment>
<dbReference type="PANTHER" id="PTHR11108:SF1">
    <property type="entry name" value="FERROCHELATASE, MITOCHONDRIAL"/>
    <property type="match status" value="1"/>
</dbReference>
<dbReference type="RefSeq" id="WP_092131591.1">
    <property type="nucleotide sequence ID" value="NZ_FNQK01000002.1"/>
</dbReference>
<evidence type="ECO:0000256" key="4">
    <source>
        <dbReference type="ARBA" id="ARBA00023239"/>
    </source>
</evidence>
<dbReference type="InterPro" id="IPR001015">
    <property type="entry name" value="Ferrochelatase"/>
</dbReference>
<evidence type="ECO:0000313" key="9">
    <source>
        <dbReference type="EMBL" id="SDZ79479.1"/>
    </source>
</evidence>
<evidence type="ECO:0000256" key="6">
    <source>
        <dbReference type="ARBA" id="ARBA00024536"/>
    </source>
</evidence>
<dbReference type="GO" id="GO:0004325">
    <property type="term" value="F:ferrochelatase activity"/>
    <property type="evidence" value="ECO:0007669"/>
    <property type="project" value="UniProtKB-UniRule"/>
</dbReference>
<dbReference type="CDD" id="cd00419">
    <property type="entry name" value="Ferrochelatase_C"/>
    <property type="match status" value="1"/>
</dbReference>
<protein>
    <recommendedName>
        <fullName evidence="7">Ferrochelatase</fullName>
        <ecNumber evidence="7">4.98.1.1</ecNumber>
    </recommendedName>
    <alternativeName>
        <fullName evidence="7">Heme synthase</fullName>
    </alternativeName>
    <alternativeName>
        <fullName evidence="7">Protoheme ferro-lyase</fullName>
    </alternativeName>
</protein>
<keyword evidence="5 7" id="KW-0627">Porphyrin biosynthesis</keyword>
<name>A0A1H3VXE9_BIZPA</name>
<dbReference type="InterPro" id="IPR033644">
    <property type="entry name" value="Ferrochelatase_C"/>
</dbReference>
<dbReference type="STRING" id="283786.SAMN04487990_10297"/>
<dbReference type="InterPro" id="IPR033659">
    <property type="entry name" value="Ferrochelatase_N"/>
</dbReference>
<dbReference type="AlphaFoldDB" id="A0A1H3VXE9"/>
<accession>A0A1H3VXE9</accession>